<name>A0A9X2FIT4_9BACT</name>
<dbReference type="PANTHER" id="PTHR12526:SF584">
    <property type="entry name" value="GLYCOSYLTRANSFERASE"/>
    <property type="match status" value="1"/>
</dbReference>
<dbReference type="Pfam" id="PF13439">
    <property type="entry name" value="Glyco_transf_4"/>
    <property type="match status" value="1"/>
</dbReference>
<organism evidence="3 4">
    <name type="scientific">Aeoliella straminimaris</name>
    <dbReference type="NCBI Taxonomy" id="2954799"/>
    <lineage>
        <taxon>Bacteria</taxon>
        <taxon>Pseudomonadati</taxon>
        <taxon>Planctomycetota</taxon>
        <taxon>Planctomycetia</taxon>
        <taxon>Pirellulales</taxon>
        <taxon>Lacipirellulaceae</taxon>
        <taxon>Aeoliella</taxon>
    </lineage>
</organism>
<protein>
    <submittedName>
        <fullName evidence="3">Glycosyltransferase family 4 protein</fullName>
    </submittedName>
</protein>
<evidence type="ECO:0000313" key="4">
    <source>
        <dbReference type="Proteomes" id="UP001155241"/>
    </source>
</evidence>
<accession>A0A9X2FIT4</accession>
<evidence type="ECO:0000313" key="3">
    <source>
        <dbReference type="EMBL" id="MCO6047526.1"/>
    </source>
</evidence>
<dbReference type="RefSeq" id="WP_252855636.1">
    <property type="nucleotide sequence ID" value="NZ_JAMXLR010000092.1"/>
</dbReference>
<dbReference type="GO" id="GO:0016757">
    <property type="term" value="F:glycosyltransferase activity"/>
    <property type="evidence" value="ECO:0007669"/>
    <property type="project" value="InterPro"/>
</dbReference>
<feature type="domain" description="Glycosyltransferase subfamily 4-like N-terminal" evidence="2">
    <location>
        <begin position="56"/>
        <end position="211"/>
    </location>
</feature>
<proteinExistence type="predicted"/>
<keyword evidence="4" id="KW-1185">Reference proteome</keyword>
<dbReference type="AlphaFoldDB" id="A0A9X2FIT4"/>
<evidence type="ECO:0000259" key="2">
    <source>
        <dbReference type="Pfam" id="PF13439"/>
    </source>
</evidence>
<dbReference type="SUPFAM" id="SSF53756">
    <property type="entry name" value="UDP-Glycosyltransferase/glycogen phosphorylase"/>
    <property type="match status" value="1"/>
</dbReference>
<reference evidence="3" key="1">
    <citation type="submission" date="2022-06" db="EMBL/GenBank/DDBJ databases">
        <title>Aeoliella straminimaris, a novel planctomycete from sediments.</title>
        <authorList>
            <person name="Vitorino I.R."/>
            <person name="Lage O.M."/>
        </authorList>
    </citation>
    <scope>NUCLEOTIDE SEQUENCE</scope>
    <source>
        <strain evidence="3">ICT_H6.2</strain>
    </source>
</reference>
<evidence type="ECO:0000259" key="1">
    <source>
        <dbReference type="Pfam" id="PF00534"/>
    </source>
</evidence>
<feature type="domain" description="Glycosyl transferase family 1" evidence="1">
    <location>
        <begin position="234"/>
        <end position="401"/>
    </location>
</feature>
<comment type="caution">
    <text evidence="3">The sequence shown here is derived from an EMBL/GenBank/DDBJ whole genome shotgun (WGS) entry which is preliminary data.</text>
</comment>
<dbReference type="EMBL" id="JAMXLR010000092">
    <property type="protein sequence ID" value="MCO6047526.1"/>
    <property type="molecule type" value="Genomic_DNA"/>
</dbReference>
<dbReference type="InterPro" id="IPR028098">
    <property type="entry name" value="Glyco_trans_4-like_N"/>
</dbReference>
<dbReference type="InterPro" id="IPR001296">
    <property type="entry name" value="Glyco_trans_1"/>
</dbReference>
<dbReference type="Pfam" id="PF00534">
    <property type="entry name" value="Glycos_transf_1"/>
    <property type="match status" value="1"/>
</dbReference>
<dbReference type="CDD" id="cd03801">
    <property type="entry name" value="GT4_PimA-like"/>
    <property type="match status" value="1"/>
</dbReference>
<gene>
    <name evidence="3" type="ORF">NG895_26785</name>
</gene>
<dbReference type="PANTHER" id="PTHR12526">
    <property type="entry name" value="GLYCOSYLTRANSFERASE"/>
    <property type="match status" value="1"/>
</dbReference>
<dbReference type="Proteomes" id="UP001155241">
    <property type="component" value="Unassembled WGS sequence"/>
</dbReference>
<dbReference type="Gene3D" id="3.40.50.2000">
    <property type="entry name" value="Glycogen Phosphorylase B"/>
    <property type="match status" value="2"/>
</dbReference>
<sequence>MSVFPQQRLPDVLTDTTRRERFGTAAIDAPFAHHQKLKVCVLAACPFPANHGTPGSIRELAEATAERGHEVHVVSYHMGDNLPLKGVHLHRIPDWTGERRVVVGPTRRRPVYDFQMIFTAMKVIRKYDLDLMHAHGYEAALVAGCTRPFVGRPVLYSAHNSMGDELASYDFFHSRKLADGLAWVLDNTVPRIGNRCLPHSVNLQEFLLAKGLAKKTEPVLNFGIDVDRLPTVDRATLRTKLALGEDPIILYSGVIDKFQRLDLLLEAMVHVVRYEPRAKLLIFSTIQHPKHERALLDEAARLGVDKNVILRVPSDMEKGRKLISLCDIAVVPRPAAPGFPIKLLNYMAASRPCVMFASSASRVSHGEHVWLAAQDTSESLGTSIIQLLKNKNLRQRVAEGGHRFVREHHDRRVVAGNLCEAYLRMLQATRRWKRVADRPKAIPLWHQDEQLNDSGVSQGKVEIHASA</sequence>